<dbReference type="SMART" id="SM01217">
    <property type="entry name" value="Fn3_like"/>
    <property type="match status" value="1"/>
</dbReference>
<dbReference type="Gene3D" id="3.20.20.300">
    <property type="entry name" value="Glycoside hydrolase, family 3, N-terminal domain"/>
    <property type="match status" value="1"/>
</dbReference>
<feature type="chain" id="PRO_5010495164" evidence="4">
    <location>
        <begin position="27"/>
        <end position="885"/>
    </location>
</feature>
<dbReference type="EMBL" id="ADWO01000020">
    <property type="protein sequence ID" value="EFI72905.1"/>
    <property type="molecule type" value="Genomic_DNA"/>
</dbReference>
<dbReference type="InterPro" id="IPR026891">
    <property type="entry name" value="Fn3-like"/>
</dbReference>
<dbReference type="Proteomes" id="UP000004524">
    <property type="component" value="Unassembled WGS sequence"/>
</dbReference>
<gene>
    <name evidence="7" type="ORF">PBR_0403</name>
</gene>
<dbReference type="Pfam" id="PF07691">
    <property type="entry name" value="PA14"/>
    <property type="match status" value="1"/>
</dbReference>
<dbReference type="SUPFAM" id="SSF52279">
    <property type="entry name" value="Beta-D-glucan exohydrolase, C-terminal domain"/>
    <property type="match status" value="1"/>
</dbReference>
<proteinExistence type="inferred from homology"/>
<protein>
    <submittedName>
        <fullName evidence="7">Beta-xylosidase B</fullName>
    </submittedName>
    <submittedName>
        <fullName evidence="6">Xyl3A</fullName>
        <ecNumber evidence="6">3.2.1.37</ecNumber>
    </submittedName>
</protein>
<dbReference type="InterPro" id="IPR036881">
    <property type="entry name" value="Glyco_hydro_3_C_sf"/>
</dbReference>
<dbReference type="GO" id="GO:0031222">
    <property type="term" value="P:arabinan catabolic process"/>
    <property type="evidence" value="ECO:0007669"/>
    <property type="project" value="TreeGrafter"/>
</dbReference>
<comment type="similarity">
    <text evidence="1">Belongs to the glycosyl hydrolase 3 family.</text>
</comment>
<organism evidence="6">
    <name type="scientific">Segatella baroniae B14</name>
    <dbReference type="NCBI Taxonomy" id="752555"/>
    <lineage>
        <taxon>Bacteria</taxon>
        <taxon>Pseudomonadati</taxon>
        <taxon>Bacteroidota</taxon>
        <taxon>Bacteroidia</taxon>
        <taxon>Bacteroidales</taxon>
        <taxon>Prevotellaceae</taxon>
        <taxon>Segatella</taxon>
    </lineage>
</organism>
<dbReference type="Pfam" id="PF00933">
    <property type="entry name" value="Glyco_hydro_3"/>
    <property type="match status" value="1"/>
</dbReference>
<accession>D5KJA3</accession>
<evidence type="ECO:0000256" key="3">
    <source>
        <dbReference type="ARBA" id="ARBA00022801"/>
    </source>
</evidence>
<evidence type="ECO:0000259" key="5">
    <source>
        <dbReference type="PROSITE" id="PS51820"/>
    </source>
</evidence>
<dbReference type="PRINTS" id="PR00133">
    <property type="entry name" value="GLHYDRLASE3"/>
</dbReference>
<name>D5KJA3_9BACT</name>
<dbReference type="InterPro" id="IPR037524">
    <property type="entry name" value="PA14/GLEYA"/>
</dbReference>
<dbReference type="Gene3D" id="3.90.182.10">
    <property type="entry name" value="Toxin - Anthrax Protective Antigen,domain 1"/>
    <property type="match status" value="1"/>
</dbReference>
<dbReference type="Pfam" id="PF01915">
    <property type="entry name" value="Glyco_hydro_3_C"/>
    <property type="match status" value="1"/>
</dbReference>
<dbReference type="InterPro" id="IPR054850">
    <property type="entry name" value="Xylosidase_Xyl3A"/>
</dbReference>
<dbReference type="SMART" id="SM00758">
    <property type="entry name" value="PA14"/>
    <property type="match status" value="1"/>
</dbReference>
<dbReference type="GO" id="GO:0045493">
    <property type="term" value="P:xylan catabolic process"/>
    <property type="evidence" value="ECO:0007669"/>
    <property type="project" value="InterPro"/>
</dbReference>
<sequence>MKLFTKYAVVAILTLPSTATYSLICAAEKSAQNTHTTSRTSDKTSTLLPYQNPNLSAYERAIDLCHRLTLEEKALLMQDESPAIPRLGIKKFFWWSEALHGAANMGNVTNFPEPIAMASSFNPTLLKSVFSAASDEMRAQYHHRMDNGGEDEKFHSLSVWTPNVNIFRDPRWGRGQETYGEDPYLTSVMGCAVVEGLQGPESSKYRKLWACAKHFAVHSGPESTRHTANLNNISPRDLYETYLPAFQSTVQDGHVREVMCAYQRLDDEPCCSNNRLLQQILREEWGFKYLVVSDCGAVSDIWQSHKTSSDAVHASRQATLAGTDVECGYGYTYAKIPEAVKRGLLTEEEIDKHVIRLLEGRFDLGEMDDSKLVEWSKIPYSIMSCKAHAQLALDMARQSIVLLQNKGNILPLQLKKNERIAVIGPNADNKPMMWGNYNGTPNHTVSILEGIRKQYKNVVYLPACDLTDKMVVKPLFNQCKVANKTGLKGTFWNNTKMSGKPVTTQYYNAPLAVTTAGMHNFAPGVKVEDFSAKYETTFTPQKNGEVVINVEGCGDFALYVNGKEMQKFHTWRTTPTRTPLQVKSGEQYLIEVRFTYVKTWGANLKINIGEEHPVDYAANIAQLKGIDKVIFVGGIAPSLEGEEMPVNIPGFKGGDRTDIEMPQVQRDFIKALAEAGKQIILVNCSGSAIALTPEAQRCQAIIQAWYPGQEGGTAVADILMGKVNPMGKLPVTFYKSTQQLPDFEDYSMKNRTYRYFEDALYPFGYGLSYTSFEIGTAKLQTLTNNSITLQIPVTNTGKREGTELVQVYLRRDDDVEGPSKTLRSFAHITLKAGETKKAILKLNRNQFECWDASTNTMRVIPGKYTIFYGNSSKKEDLKQIHYTLN</sequence>
<keyword evidence="3 6" id="KW-0378">Hydrolase</keyword>
<dbReference type="InterPro" id="IPR002772">
    <property type="entry name" value="Glyco_hydro_3_C"/>
</dbReference>
<dbReference type="AlphaFoldDB" id="D5KJA3"/>
<dbReference type="GO" id="GO:0009044">
    <property type="term" value="F:xylan 1,4-beta-xylosidase activity"/>
    <property type="evidence" value="ECO:0007669"/>
    <property type="project" value="UniProtKB-EC"/>
</dbReference>
<evidence type="ECO:0000313" key="6">
    <source>
        <dbReference type="EMBL" id="ADD92014.1"/>
    </source>
</evidence>
<reference evidence="6" key="1">
    <citation type="journal article" date="2010" name="J. Bacteriol.">
        <title>Functional diversity of four glycoside hydrolase family 3 enzymes from the rumen bacterium Prevotella bryantii B14.</title>
        <authorList>
            <person name="Dodd D."/>
            <person name="Kiyonari S."/>
            <person name="Mackie R.I."/>
            <person name="Cann I.K."/>
        </authorList>
    </citation>
    <scope>NUCLEOTIDE SEQUENCE</scope>
    <source>
        <strain evidence="6">B</strain>
    </source>
</reference>
<dbReference type="RefSeq" id="WP_006281630.1">
    <property type="nucleotide sequence ID" value="NZ_ADWO01000020.1"/>
</dbReference>
<dbReference type="EC" id="3.2.1.37" evidence="6"/>
<reference evidence="7 8" key="2">
    <citation type="journal article" date="2010" name="Microb. Ecol.">
        <title>Comparative genome analysis of Prevotella ruminicola and Prevotella bryantii: insights into their environmental niche.</title>
        <authorList>
            <consortium name="North American Consortium for Rumen Bacteria"/>
            <person name="Purushe J."/>
            <person name="Fouts D.E."/>
            <person name="Morrison M."/>
            <person name="White B.A."/>
            <person name="Mackie R.I."/>
            <person name="Coutinho P.M."/>
            <person name="Henrissat B."/>
            <person name="Nelson K.E."/>
        </authorList>
    </citation>
    <scope>NUCLEOTIDE SEQUENCE [LARGE SCALE GENOMIC DNA]</scope>
    <source>
        <strain evidence="7 8">B14</strain>
    </source>
</reference>
<dbReference type="InterPro" id="IPR036962">
    <property type="entry name" value="Glyco_hydro_3_N_sf"/>
</dbReference>
<dbReference type="GO" id="GO:0046556">
    <property type="term" value="F:alpha-L-arabinofuranosidase activity"/>
    <property type="evidence" value="ECO:0007669"/>
    <property type="project" value="TreeGrafter"/>
</dbReference>
<dbReference type="Gene3D" id="3.40.50.1700">
    <property type="entry name" value="Glycoside hydrolase family 3 C-terminal domain"/>
    <property type="match status" value="1"/>
</dbReference>
<dbReference type="InterPro" id="IPR044993">
    <property type="entry name" value="BXL"/>
</dbReference>
<evidence type="ECO:0000256" key="2">
    <source>
        <dbReference type="ARBA" id="ARBA00022729"/>
    </source>
</evidence>
<dbReference type="EMBL" id="GU564512">
    <property type="protein sequence ID" value="ADD92014.1"/>
    <property type="molecule type" value="Genomic_DNA"/>
</dbReference>
<feature type="domain" description="PA14" evidence="5">
    <location>
        <begin position="482"/>
        <end position="624"/>
    </location>
</feature>
<dbReference type="PANTHER" id="PTHR42721:SF3">
    <property type="entry name" value="BETA-D-XYLOSIDASE 5-RELATED"/>
    <property type="match status" value="1"/>
</dbReference>
<evidence type="ECO:0000256" key="1">
    <source>
        <dbReference type="ARBA" id="ARBA00005336"/>
    </source>
</evidence>
<feature type="signal peptide" evidence="4">
    <location>
        <begin position="1"/>
        <end position="26"/>
    </location>
</feature>
<keyword evidence="8" id="KW-1185">Reference proteome</keyword>
<dbReference type="InterPro" id="IPR017853">
    <property type="entry name" value="GH"/>
</dbReference>
<dbReference type="SUPFAM" id="SSF51445">
    <property type="entry name" value="(Trans)glycosidases"/>
    <property type="match status" value="1"/>
</dbReference>
<dbReference type="SUPFAM" id="SSF56988">
    <property type="entry name" value="Anthrax protective antigen"/>
    <property type="match status" value="1"/>
</dbReference>
<dbReference type="PROSITE" id="PS51820">
    <property type="entry name" value="PA14"/>
    <property type="match status" value="1"/>
</dbReference>
<evidence type="ECO:0000313" key="7">
    <source>
        <dbReference type="EMBL" id="EFI72905.1"/>
    </source>
</evidence>
<evidence type="ECO:0000256" key="4">
    <source>
        <dbReference type="SAM" id="SignalP"/>
    </source>
</evidence>
<evidence type="ECO:0000313" key="8">
    <source>
        <dbReference type="Proteomes" id="UP000004524"/>
    </source>
</evidence>
<keyword evidence="2 4" id="KW-0732">Signal</keyword>
<dbReference type="NCBIfam" id="NF041776">
    <property type="entry name" value="xylosidase_Xyl3A"/>
    <property type="match status" value="1"/>
</dbReference>
<dbReference type="OrthoDB" id="9805821at2"/>
<dbReference type="InterPro" id="IPR011658">
    <property type="entry name" value="PA14_dom"/>
</dbReference>
<dbReference type="Gene3D" id="2.60.40.10">
    <property type="entry name" value="Immunoglobulins"/>
    <property type="match status" value="1"/>
</dbReference>
<dbReference type="InterPro" id="IPR013783">
    <property type="entry name" value="Ig-like_fold"/>
</dbReference>
<keyword evidence="6" id="KW-0326">Glycosidase</keyword>
<dbReference type="PANTHER" id="PTHR42721">
    <property type="entry name" value="SUGAR HYDROLASE-RELATED"/>
    <property type="match status" value="1"/>
</dbReference>
<dbReference type="InterPro" id="IPR001764">
    <property type="entry name" value="Glyco_hydro_3_N"/>
</dbReference>
<dbReference type="Pfam" id="PF14310">
    <property type="entry name" value="Fn3-like"/>
    <property type="match status" value="1"/>
</dbReference>
<dbReference type="STRING" id="77095.SAMN05216455_1152"/>